<dbReference type="Proteomes" id="UP001152795">
    <property type="component" value="Unassembled WGS sequence"/>
</dbReference>
<evidence type="ECO:0000313" key="1">
    <source>
        <dbReference type="EMBL" id="CAB3980652.1"/>
    </source>
</evidence>
<reference evidence="1" key="1">
    <citation type="submission" date="2020-04" db="EMBL/GenBank/DDBJ databases">
        <authorList>
            <person name="Alioto T."/>
            <person name="Alioto T."/>
            <person name="Gomez Garrido J."/>
        </authorList>
    </citation>
    <scope>NUCLEOTIDE SEQUENCE</scope>
    <source>
        <strain evidence="1">A484AB</strain>
    </source>
</reference>
<sequence>MKIFKGNKVNVAYLQLPNHGNLTDGKYVPNTAWREACSRILGKDKKTLNEVFAVASLPEDGWKLFNTICGKYEKGGLKKQQALPKDLKGKPTFKPVYIRCLLGLDVADRLELLNKVAHEESSLDEMKAMAVDLKALRPVQKAIASSLQKPWDVVEQEYGDTVHPSILRRFIVFLQRLQRSGVPEGKDEVDNEVIVHKTDGPLDIVQGQIKNDKGISLAIYRLPNNIEEQCLHGCIEKVLGLVARLNFGLKQFYNIVILGSVADITKAEQRIRENYRGENEIGFYAWNTTTGSNNKSENLGMISCVESFLIHHAAVGNNVLPEHFNFGEELVSNFIGNGNNNDILERLIGLFSQECDWILDINSSKASATLMALKTKRNAIYLCETNDEEFYVKRAISDTKRNRLDG</sequence>
<proteinExistence type="predicted"/>
<protein>
    <submittedName>
        <fullName evidence="1">Uncharacterized protein</fullName>
    </submittedName>
</protein>
<evidence type="ECO:0000313" key="2">
    <source>
        <dbReference type="Proteomes" id="UP001152795"/>
    </source>
</evidence>
<organism evidence="1 2">
    <name type="scientific">Paramuricea clavata</name>
    <name type="common">Red gorgonian</name>
    <name type="synonym">Violescent sea-whip</name>
    <dbReference type="NCBI Taxonomy" id="317549"/>
    <lineage>
        <taxon>Eukaryota</taxon>
        <taxon>Metazoa</taxon>
        <taxon>Cnidaria</taxon>
        <taxon>Anthozoa</taxon>
        <taxon>Octocorallia</taxon>
        <taxon>Malacalcyonacea</taxon>
        <taxon>Plexauridae</taxon>
        <taxon>Paramuricea</taxon>
    </lineage>
</organism>
<comment type="caution">
    <text evidence="1">The sequence shown here is derived from an EMBL/GenBank/DDBJ whole genome shotgun (WGS) entry which is preliminary data.</text>
</comment>
<keyword evidence="2" id="KW-1185">Reference proteome</keyword>
<dbReference type="OrthoDB" id="5988050at2759"/>
<dbReference type="EMBL" id="CACRXK020000310">
    <property type="protein sequence ID" value="CAB3980652.1"/>
    <property type="molecule type" value="Genomic_DNA"/>
</dbReference>
<dbReference type="AlphaFoldDB" id="A0A6S7FX90"/>
<gene>
    <name evidence="1" type="ORF">PACLA_8A022422</name>
</gene>
<name>A0A6S7FX90_PARCT</name>
<accession>A0A6S7FX90</accession>